<accession>A0A699YND8</accession>
<gene>
    <name evidence="1" type="ORF">HaLaN_07164</name>
</gene>
<comment type="caution">
    <text evidence="1">The sequence shown here is derived from an EMBL/GenBank/DDBJ whole genome shotgun (WGS) entry which is preliminary data.</text>
</comment>
<protein>
    <submittedName>
        <fullName evidence="1">Uncharacterized protein</fullName>
    </submittedName>
</protein>
<dbReference type="Proteomes" id="UP000485058">
    <property type="component" value="Unassembled WGS sequence"/>
</dbReference>
<proteinExistence type="predicted"/>
<name>A0A699YND8_HAELA</name>
<keyword evidence="2" id="KW-1185">Reference proteome</keyword>
<evidence type="ECO:0000313" key="1">
    <source>
        <dbReference type="EMBL" id="GFH11633.1"/>
    </source>
</evidence>
<sequence length="119" mass="12269">MVVACAGPHLGAAILDRLTNEFLQLVKLQAQPSVIYVSSQASQELVQALRLPTSGDGIMPAGGPGSTGQPECATPRDHIALLNTLVDLSQEQQVSALGALLLIMQKVLSLVVVSGGTAL</sequence>
<evidence type="ECO:0000313" key="2">
    <source>
        <dbReference type="Proteomes" id="UP000485058"/>
    </source>
</evidence>
<dbReference type="AlphaFoldDB" id="A0A699YND8"/>
<reference evidence="1 2" key="1">
    <citation type="submission" date="2020-02" db="EMBL/GenBank/DDBJ databases">
        <title>Draft genome sequence of Haematococcus lacustris strain NIES-144.</title>
        <authorList>
            <person name="Morimoto D."/>
            <person name="Nakagawa S."/>
            <person name="Yoshida T."/>
            <person name="Sawayama S."/>
        </authorList>
    </citation>
    <scope>NUCLEOTIDE SEQUENCE [LARGE SCALE GENOMIC DNA]</scope>
    <source>
        <strain evidence="1 2">NIES-144</strain>
    </source>
</reference>
<organism evidence="1 2">
    <name type="scientific">Haematococcus lacustris</name>
    <name type="common">Green alga</name>
    <name type="synonym">Haematococcus pluvialis</name>
    <dbReference type="NCBI Taxonomy" id="44745"/>
    <lineage>
        <taxon>Eukaryota</taxon>
        <taxon>Viridiplantae</taxon>
        <taxon>Chlorophyta</taxon>
        <taxon>core chlorophytes</taxon>
        <taxon>Chlorophyceae</taxon>
        <taxon>CS clade</taxon>
        <taxon>Chlamydomonadales</taxon>
        <taxon>Haematococcaceae</taxon>
        <taxon>Haematococcus</taxon>
    </lineage>
</organism>
<dbReference type="EMBL" id="BLLF01000420">
    <property type="protein sequence ID" value="GFH11633.1"/>
    <property type="molecule type" value="Genomic_DNA"/>
</dbReference>